<proteinExistence type="predicted"/>
<feature type="transmembrane region" description="Helical" evidence="1">
    <location>
        <begin position="6"/>
        <end position="25"/>
    </location>
</feature>
<reference evidence="3" key="1">
    <citation type="submission" date="2016-10" db="EMBL/GenBank/DDBJ databases">
        <authorList>
            <person name="Varghese N."/>
            <person name="Submissions S."/>
        </authorList>
    </citation>
    <scope>NUCLEOTIDE SEQUENCE [LARGE SCALE GENOMIC DNA]</scope>
    <source>
        <strain evidence="3">DSM 1565</strain>
    </source>
</reference>
<dbReference type="AlphaFoldDB" id="A0A1I7NH24"/>
<feature type="transmembrane region" description="Helical" evidence="1">
    <location>
        <begin position="57"/>
        <end position="73"/>
    </location>
</feature>
<evidence type="ECO:0000313" key="2">
    <source>
        <dbReference type="EMBL" id="SFV33965.1"/>
    </source>
</evidence>
<name>A0A1I7NH24_9HYPH</name>
<keyword evidence="1" id="KW-1133">Transmembrane helix</keyword>
<dbReference type="STRING" id="51670.SAMN04488557_2170"/>
<organism evidence="2 3">
    <name type="scientific">Hyphomicrobium facile</name>
    <dbReference type="NCBI Taxonomy" id="51670"/>
    <lineage>
        <taxon>Bacteria</taxon>
        <taxon>Pseudomonadati</taxon>
        <taxon>Pseudomonadota</taxon>
        <taxon>Alphaproteobacteria</taxon>
        <taxon>Hyphomicrobiales</taxon>
        <taxon>Hyphomicrobiaceae</taxon>
        <taxon>Hyphomicrobium</taxon>
    </lineage>
</organism>
<dbReference type="EMBL" id="FPCH01000002">
    <property type="protein sequence ID" value="SFV33965.1"/>
    <property type="molecule type" value="Genomic_DNA"/>
</dbReference>
<protein>
    <submittedName>
        <fullName evidence="2">Uncharacterized protein</fullName>
    </submittedName>
</protein>
<evidence type="ECO:0000313" key="3">
    <source>
        <dbReference type="Proteomes" id="UP000199423"/>
    </source>
</evidence>
<gene>
    <name evidence="2" type="ORF">SAMN04488557_2170</name>
</gene>
<dbReference type="Proteomes" id="UP000199423">
    <property type="component" value="Unassembled WGS sequence"/>
</dbReference>
<evidence type="ECO:0000256" key="1">
    <source>
        <dbReference type="SAM" id="Phobius"/>
    </source>
</evidence>
<keyword evidence="1" id="KW-0812">Transmembrane</keyword>
<accession>A0A1I7NH24</accession>
<keyword evidence="3" id="KW-1185">Reference proteome</keyword>
<sequence length="81" mass="9041">MTTIDTLMTVVYGLALWAIIITSIVKGFWTPSRLLRLVIGLAVIGATHRARIGDWEVWTGLAIVGFIIAEFWSRKPNKAQD</sequence>
<keyword evidence="1" id="KW-0472">Membrane</keyword>